<dbReference type="Proteomes" id="UP000077202">
    <property type="component" value="Unassembled WGS sequence"/>
</dbReference>
<feature type="region of interest" description="Disordered" evidence="1">
    <location>
        <begin position="70"/>
        <end position="108"/>
    </location>
</feature>
<dbReference type="GO" id="GO:0005525">
    <property type="term" value="F:GTP binding"/>
    <property type="evidence" value="ECO:0007669"/>
    <property type="project" value="InterPro"/>
</dbReference>
<gene>
    <name evidence="2" type="ORF">AXG93_2221s1010</name>
</gene>
<dbReference type="AlphaFoldDB" id="A0A176VKA0"/>
<feature type="compositionally biased region" description="Low complexity" evidence="1">
    <location>
        <begin position="87"/>
        <end position="101"/>
    </location>
</feature>
<dbReference type="InterPro" id="IPR036543">
    <property type="entry name" value="Guanylate-bd_C_sf"/>
</dbReference>
<evidence type="ECO:0000256" key="1">
    <source>
        <dbReference type="SAM" id="MobiDB-lite"/>
    </source>
</evidence>
<accession>A0A176VKA0</accession>
<name>A0A176VKA0_MARPO</name>
<organism evidence="2 3">
    <name type="scientific">Marchantia polymorpha subsp. ruderalis</name>
    <dbReference type="NCBI Taxonomy" id="1480154"/>
    <lineage>
        <taxon>Eukaryota</taxon>
        <taxon>Viridiplantae</taxon>
        <taxon>Streptophyta</taxon>
        <taxon>Embryophyta</taxon>
        <taxon>Marchantiophyta</taxon>
        <taxon>Marchantiopsida</taxon>
        <taxon>Marchantiidae</taxon>
        <taxon>Marchantiales</taxon>
        <taxon>Marchantiaceae</taxon>
        <taxon>Marchantia</taxon>
    </lineage>
</organism>
<sequence length="147" mass="16032">MAVENCLRMFDKSTASDENALQDAHEAAVQAALATYNHEAVGTGAPRLKYERQLMVSLKKQFESLANRMSSHGDLHRSTNSNMDLEPSAPYASASSFPSPAEFQNGEEPSLALSKGIANALAQIPMPHWYLIRCGLPSFPPALHKSF</sequence>
<evidence type="ECO:0000313" key="3">
    <source>
        <dbReference type="Proteomes" id="UP000077202"/>
    </source>
</evidence>
<comment type="caution">
    <text evidence="2">The sequence shown here is derived from an EMBL/GenBank/DDBJ whole genome shotgun (WGS) entry which is preliminary data.</text>
</comment>
<protein>
    <submittedName>
        <fullName evidence="2">Uncharacterized protein</fullName>
    </submittedName>
</protein>
<proteinExistence type="predicted"/>
<dbReference type="GO" id="GO:0003924">
    <property type="term" value="F:GTPase activity"/>
    <property type="evidence" value="ECO:0007669"/>
    <property type="project" value="InterPro"/>
</dbReference>
<keyword evidence="3" id="KW-1185">Reference proteome</keyword>
<evidence type="ECO:0000313" key="2">
    <source>
        <dbReference type="EMBL" id="OAE20375.1"/>
    </source>
</evidence>
<dbReference type="SUPFAM" id="SSF48340">
    <property type="entry name" value="Interferon-induced guanylate-binding protein 1 (GBP1), C-terminal domain"/>
    <property type="match status" value="1"/>
</dbReference>
<dbReference type="EMBL" id="LVLJ01003623">
    <property type="protein sequence ID" value="OAE20375.1"/>
    <property type="molecule type" value="Genomic_DNA"/>
</dbReference>
<reference evidence="2" key="1">
    <citation type="submission" date="2016-03" db="EMBL/GenBank/DDBJ databases">
        <title>Mechanisms controlling the formation of the plant cell surface in tip-growing cells are functionally conserved among land plants.</title>
        <authorList>
            <person name="Honkanen S."/>
            <person name="Jones V.A."/>
            <person name="Morieri G."/>
            <person name="Champion C."/>
            <person name="Hetherington A.J."/>
            <person name="Kelly S."/>
            <person name="Saint-Marcoux D."/>
            <person name="Proust H."/>
            <person name="Prescott H."/>
            <person name="Dolan L."/>
        </authorList>
    </citation>
    <scope>NUCLEOTIDE SEQUENCE [LARGE SCALE GENOMIC DNA]</scope>
    <source>
        <tissue evidence="2">Whole gametophyte</tissue>
    </source>
</reference>